<dbReference type="GO" id="GO:0006508">
    <property type="term" value="P:proteolysis"/>
    <property type="evidence" value="ECO:0007669"/>
    <property type="project" value="InterPro"/>
</dbReference>
<dbReference type="EMBL" id="CAJFDH010000003">
    <property type="protein sequence ID" value="CAD5215928.1"/>
    <property type="molecule type" value="Genomic_DNA"/>
</dbReference>
<protein>
    <recommendedName>
        <fullName evidence="4">Apple domain-containing protein</fullName>
    </recommendedName>
</protein>
<dbReference type="PROSITE" id="PS50948">
    <property type="entry name" value="PAN"/>
    <property type="match status" value="1"/>
</dbReference>
<dbReference type="SMART" id="SM00223">
    <property type="entry name" value="APPLE"/>
    <property type="match status" value="1"/>
</dbReference>
<evidence type="ECO:0000256" key="2">
    <source>
        <dbReference type="ARBA" id="ARBA00023157"/>
    </source>
</evidence>
<feature type="domain" description="Apple" evidence="4">
    <location>
        <begin position="18"/>
        <end position="100"/>
    </location>
</feature>
<dbReference type="Proteomes" id="UP000614601">
    <property type="component" value="Unassembled WGS sequence"/>
</dbReference>
<gene>
    <name evidence="5" type="ORF">BOKJ2_LOCUS6338</name>
</gene>
<evidence type="ECO:0000256" key="1">
    <source>
        <dbReference type="ARBA" id="ARBA00022737"/>
    </source>
</evidence>
<keyword evidence="3" id="KW-0732">Signal</keyword>
<dbReference type="InterPro" id="IPR000177">
    <property type="entry name" value="Apple"/>
</dbReference>
<name>A0A811KJJ5_9BILA</name>
<keyword evidence="1" id="KW-0677">Repeat</keyword>
<accession>A0A811KJJ5</accession>
<evidence type="ECO:0000259" key="4">
    <source>
        <dbReference type="PROSITE" id="PS50948"/>
    </source>
</evidence>
<keyword evidence="2" id="KW-1015">Disulfide bond</keyword>
<evidence type="ECO:0000313" key="5">
    <source>
        <dbReference type="EMBL" id="CAD5215928.1"/>
    </source>
</evidence>
<organism evidence="5 6">
    <name type="scientific">Bursaphelenchus okinawaensis</name>
    <dbReference type="NCBI Taxonomy" id="465554"/>
    <lineage>
        <taxon>Eukaryota</taxon>
        <taxon>Metazoa</taxon>
        <taxon>Ecdysozoa</taxon>
        <taxon>Nematoda</taxon>
        <taxon>Chromadorea</taxon>
        <taxon>Rhabditida</taxon>
        <taxon>Tylenchina</taxon>
        <taxon>Tylenchomorpha</taxon>
        <taxon>Aphelenchoidea</taxon>
        <taxon>Aphelenchoididae</taxon>
        <taxon>Bursaphelenchus</taxon>
    </lineage>
</organism>
<dbReference type="Proteomes" id="UP000783686">
    <property type="component" value="Unassembled WGS sequence"/>
</dbReference>
<dbReference type="EMBL" id="CAJFCW020000003">
    <property type="protein sequence ID" value="CAG9105041.1"/>
    <property type="molecule type" value="Genomic_DNA"/>
</dbReference>
<reference evidence="5" key="1">
    <citation type="submission" date="2020-09" db="EMBL/GenBank/DDBJ databases">
        <authorList>
            <person name="Kikuchi T."/>
        </authorList>
    </citation>
    <scope>NUCLEOTIDE SEQUENCE</scope>
    <source>
        <strain evidence="5">SH1</strain>
    </source>
</reference>
<evidence type="ECO:0000313" key="6">
    <source>
        <dbReference type="Proteomes" id="UP000614601"/>
    </source>
</evidence>
<proteinExistence type="predicted"/>
<comment type="caution">
    <text evidence="5">The sequence shown here is derived from an EMBL/GenBank/DDBJ whole genome shotgun (WGS) entry which is preliminary data.</text>
</comment>
<feature type="signal peptide" evidence="3">
    <location>
        <begin position="1"/>
        <end position="20"/>
    </location>
</feature>
<evidence type="ECO:0000256" key="3">
    <source>
        <dbReference type="SAM" id="SignalP"/>
    </source>
</evidence>
<dbReference type="InterPro" id="IPR003609">
    <property type="entry name" value="Pan_app"/>
</dbReference>
<keyword evidence="6" id="KW-1185">Reference proteome</keyword>
<dbReference type="Pfam" id="PF00024">
    <property type="entry name" value="PAN_1"/>
    <property type="match status" value="1"/>
</dbReference>
<dbReference type="AlphaFoldDB" id="A0A811KJJ5"/>
<dbReference type="Gene3D" id="3.50.4.10">
    <property type="entry name" value="Hepatocyte Growth Factor"/>
    <property type="match status" value="1"/>
</dbReference>
<dbReference type="OrthoDB" id="5806724at2759"/>
<sequence>METKMVILLVLLSSPICCRAAMSNCFFLPNIALNGGTYDEIDTHDLNVCCIVCARDPCCIAYTFDRFKNRCYLKRPSQIRPKPPLSPAESRPMNSKDKLAFFAISKCTEERRPPLSYPITKIACSIVLRTVCHHTLRRWLVVEKPTGNVLVCHASHH</sequence>
<dbReference type="GO" id="GO:0005576">
    <property type="term" value="C:extracellular region"/>
    <property type="evidence" value="ECO:0007669"/>
    <property type="project" value="InterPro"/>
</dbReference>
<feature type="chain" id="PRO_5035594730" description="Apple domain-containing protein" evidence="3">
    <location>
        <begin position="21"/>
        <end position="157"/>
    </location>
</feature>